<dbReference type="Proteomes" id="UP000031972">
    <property type="component" value="Unassembled WGS sequence"/>
</dbReference>
<sequence length="41" mass="4898">MGARAVFGNVLNHEPNPFKPLRLKGFFFWFFENDLNRENLN</sequence>
<gene>
    <name evidence="1" type="ORF">KR50_19800</name>
</gene>
<dbReference type="AlphaFoldDB" id="A0A0C2VUY5"/>
<dbReference type="EMBL" id="JXRR01000014">
    <property type="protein sequence ID" value="KIL47813.1"/>
    <property type="molecule type" value="Genomic_DNA"/>
</dbReference>
<dbReference type="PATRIC" id="fig|220754.4.peg.2000"/>
<protein>
    <submittedName>
        <fullName evidence="1">Uncharacterized protein</fullName>
    </submittedName>
</protein>
<keyword evidence="2" id="KW-1185">Reference proteome</keyword>
<evidence type="ECO:0000313" key="2">
    <source>
        <dbReference type="Proteomes" id="UP000031972"/>
    </source>
</evidence>
<evidence type="ECO:0000313" key="1">
    <source>
        <dbReference type="EMBL" id="KIL47813.1"/>
    </source>
</evidence>
<name>A0A0C2VUY5_9BACL</name>
<reference evidence="1 2" key="1">
    <citation type="submission" date="2015-01" db="EMBL/GenBank/DDBJ databases">
        <title>Jeotgalibacillus campisalis genome sequencing.</title>
        <authorList>
            <person name="Goh K.M."/>
            <person name="Chan K.-G."/>
            <person name="Yaakop A.S."/>
            <person name="Ee R."/>
            <person name="Gan H.M."/>
            <person name="Chan C.S."/>
        </authorList>
    </citation>
    <scope>NUCLEOTIDE SEQUENCE [LARGE SCALE GENOMIC DNA]</scope>
    <source>
        <strain evidence="1 2">SF-57</strain>
    </source>
</reference>
<proteinExistence type="predicted"/>
<organism evidence="1 2">
    <name type="scientific">Jeotgalibacillus campisalis</name>
    <dbReference type="NCBI Taxonomy" id="220754"/>
    <lineage>
        <taxon>Bacteria</taxon>
        <taxon>Bacillati</taxon>
        <taxon>Bacillota</taxon>
        <taxon>Bacilli</taxon>
        <taxon>Bacillales</taxon>
        <taxon>Caryophanaceae</taxon>
        <taxon>Jeotgalibacillus</taxon>
    </lineage>
</organism>
<accession>A0A0C2VUY5</accession>
<comment type="caution">
    <text evidence="1">The sequence shown here is derived from an EMBL/GenBank/DDBJ whole genome shotgun (WGS) entry which is preliminary data.</text>
</comment>